<evidence type="ECO:0000313" key="7">
    <source>
        <dbReference type="EMBL" id="HEA87066.1"/>
    </source>
</evidence>
<comment type="function">
    <text evidence="5">Acetylates the N-terminal alanine of ribosomal protein bS18.</text>
</comment>
<dbReference type="InterPro" id="IPR050680">
    <property type="entry name" value="YpeA/RimI_acetyltransf"/>
</dbReference>
<keyword evidence="3 9" id="KW-0808">Transferase</keyword>
<comment type="subcellular location">
    <subcellularLocation>
        <location evidence="5">Cytoplasm</location>
    </subcellularLocation>
</comment>
<evidence type="ECO:0000313" key="9">
    <source>
        <dbReference type="EMBL" id="HFJ53851.1"/>
    </source>
</evidence>
<comment type="similarity">
    <text evidence="1 5">Belongs to the acetyltransferase family. RimI subfamily.</text>
</comment>
<dbReference type="EMBL" id="DSLG01000004">
    <property type="protein sequence ID" value="HEA87066.1"/>
    <property type="molecule type" value="Genomic_DNA"/>
</dbReference>
<dbReference type="InterPro" id="IPR016181">
    <property type="entry name" value="Acyl_CoA_acyltransferase"/>
</dbReference>
<sequence length="146" mass="16924">MISIRRMEEQDLEQVLQIEHATFPNPWRRSFFLSDIHRPDGLCIVAENENRVVGYLVAWGRVEVHIANIAVAAEWRNQGVGTELMRRALEFAAGQQAESVFLEVRVSNLGAQRFYRRFGFVPTYVRRGYYENGEDALIMELALLHE</sequence>
<comment type="catalytic activity">
    <reaction evidence="5">
        <text>N-terminal L-alanyl-[ribosomal protein bS18] + acetyl-CoA = N-terminal N(alpha)-acetyl-L-alanyl-[ribosomal protein bS18] + CoA + H(+)</text>
        <dbReference type="Rhea" id="RHEA:43756"/>
        <dbReference type="Rhea" id="RHEA-COMP:10676"/>
        <dbReference type="Rhea" id="RHEA-COMP:10677"/>
        <dbReference type="ChEBI" id="CHEBI:15378"/>
        <dbReference type="ChEBI" id="CHEBI:57287"/>
        <dbReference type="ChEBI" id="CHEBI:57288"/>
        <dbReference type="ChEBI" id="CHEBI:64718"/>
        <dbReference type="ChEBI" id="CHEBI:83683"/>
        <dbReference type="EC" id="2.3.1.266"/>
    </reaction>
</comment>
<proteinExistence type="inferred from homology"/>
<evidence type="ECO:0000313" key="8">
    <source>
        <dbReference type="EMBL" id="HEE18380.1"/>
    </source>
</evidence>
<dbReference type="CDD" id="cd04301">
    <property type="entry name" value="NAT_SF"/>
    <property type="match status" value="1"/>
</dbReference>
<dbReference type="EMBL" id="DSTU01000005">
    <property type="protein sequence ID" value="HFJ53851.1"/>
    <property type="molecule type" value="Genomic_DNA"/>
</dbReference>
<dbReference type="GO" id="GO:0005737">
    <property type="term" value="C:cytoplasm"/>
    <property type="evidence" value="ECO:0007669"/>
    <property type="project" value="UniProtKB-SubCell"/>
</dbReference>
<evidence type="ECO:0000256" key="4">
    <source>
        <dbReference type="ARBA" id="ARBA00023315"/>
    </source>
</evidence>
<accession>A0A7C3EQS3</accession>
<dbReference type="PANTHER" id="PTHR43420:SF12">
    <property type="entry name" value="N-ACETYLTRANSFERASE DOMAIN-CONTAINING PROTEIN"/>
    <property type="match status" value="1"/>
</dbReference>
<dbReference type="Gene3D" id="3.40.630.30">
    <property type="match status" value="1"/>
</dbReference>
<evidence type="ECO:0000259" key="6">
    <source>
        <dbReference type="PROSITE" id="PS51186"/>
    </source>
</evidence>
<evidence type="ECO:0000256" key="3">
    <source>
        <dbReference type="ARBA" id="ARBA00022679"/>
    </source>
</evidence>
<dbReference type="InterPro" id="IPR000182">
    <property type="entry name" value="GNAT_dom"/>
</dbReference>
<name>A0A7C3EQS3_UNCW3</name>
<dbReference type="InterPro" id="IPR006464">
    <property type="entry name" value="AcTrfase_RimI/Ard1"/>
</dbReference>
<dbReference type="Pfam" id="PF00583">
    <property type="entry name" value="Acetyltransf_1"/>
    <property type="match status" value="1"/>
</dbReference>
<feature type="domain" description="N-acetyltransferase" evidence="6">
    <location>
        <begin position="2"/>
        <end position="144"/>
    </location>
</feature>
<organism evidence="9">
    <name type="scientific">candidate division WOR-3 bacterium</name>
    <dbReference type="NCBI Taxonomy" id="2052148"/>
    <lineage>
        <taxon>Bacteria</taxon>
        <taxon>Bacteria division WOR-3</taxon>
    </lineage>
</organism>
<dbReference type="PANTHER" id="PTHR43420">
    <property type="entry name" value="ACETYLTRANSFERASE"/>
    <property type="match status" value="1"/>
</dbReference>
<dbReference type="SUPFAM" id="SSF55729">
    <property type="entry name" value="Acyl-CoA N-acyltransferases (Nat)"/>
    <property type="match status" value="1"/>
</dbReference>
<evidence type="ECO:0000256" key="2">
    <source>
        <dbReference type="ARBA" id="ARBA00022490"/>
    </source>
</evidence>
<dbReference type="EMBL" id="DSKA01000177">
    <property type="protein sequence ID" value="HEE18380.1"/>
    <property type="molecule type" value="Genomic_DNA"/>
</dbReference>
<dbReference type="GO" id="GO:0008999">
    <property type="term" value="F:protein-N-terminal-alanine acetyltransferase activity"/>
    <property type="evidence" value="ECO:0007669"/>
    <property type="project" value="UniProtKB-EC"/>
</dbReference>
<reference evidence="9" key="1">
    <citation type="journal article" date="2020" name="mSystems">
        <title>Genome- and Community-Level Interaction Insights into Carbon Utilization and Element Cycling Functions of Hydrothermarchaeota in Hydrothermal Sediment.</title>
        <authorList>
            <person name="Zhou Z."/>
            <person name="Liu Y."/>
            <person name="Xu W."/>
            <person name="Pan J."/>
            <person name="Luo Z.H."/>
            <person name="Li M."/>
        </authorList>
    </citation>
    <scope>NUCLEOTIDE SEQUENCE [LARGE SCALE GENOMIC DNA]</scope>
    <source>
        <strain evidence="8">SpSt-236</strain>
        <strain evidence="7">SpSt-265</strain>
        <strain evidence="9">SpSt-465</strain>
    </source>
</reference>
<gene>
    <name evidence="9" type="primary">rimI</name>
    <name evidence="8" type="ORF">ENP62_02370</name>
    <name evidence="7" type="ORF">ENP94_03540</name>
    <name evidence="9" type="ORF">ENS16_04090</name>
</gene>
<comment type="caution">
    <text evidence="9">The sequence shown here is derived from an EMBL/GenBank/DDBJ whole genome shotgun (WGS) entry which is preliminary data.</text>
</comment>
<evidence type="ECO:0000256" key="1">
    <source>
        <dbReference type="ARBA" id="ARBA00005395"/>
    </source>
</evidence>
<keyword evidence="2 5" id="KW-0963">Cytoplasm</keyword>
<dbReference type="PROSITE" id="PS51186">
    <property type="entry name" value="GNAT"/>
    <property type="match status" value="1"/>
</dbReference>
<dbReference type="EC" id="2.3.1.266" evidence="5"/>
<keyword evidence="4" id="KW-0012">Acyltransferase</keyword>
<evidence type="ECO:0000256" key="5">
    <source>
        <dbReference type="RuleBase" id="RU363094"/>
    </source>
</evidence>
<dbReference type="NCBIfam" id="TIGR01575">
    <property type="entry name" value="rimI"/>
    <property type="match status" value="1"/>
</dbReference>
<protein>
    <recommendedName>
        <fullName evidence="5">[Ribosomal protein bS18]-alanine N-acetyltransferase</fullName>
        <ecNumber evidence="5">2.3.1.266</ecNumber>
    </recommendedName>
</protein>
<dbReference type="AlphaFoldDB" id="A0A7C3EQS3"/>